<keyword evidence="3" id="KW-1185">Reference proteome</keyword>
<evidence type="ECO:0000313" key="2">
    <source>
        <dbReference type="EMBL" id="ETO26640.1"/>
    </source>
</evidence>
<keyword evidence="1" id="KW-0472">Membrane</keyword>
<reference evidence="2 3" key="1">
    <citation type="journal article" date="2013" name="Curr. Biol.">
        <title>The Genome of the Foraminiferan Reticulomyxa filosa.</title>
        <authorList>
            <person name="Glockner G."/>
            <person name="Hulsmann N."/>
            <person name="Schleicher M."/>
            <person name="Noegel A.A."/>
            <person name="Eichinger L."/>
            <person name="Gallinger C."/>
            <person name="Pawlowski J."/>
            <person name="Sierra R."/>
            <person name="Euteneuer U."/>
            <person name="Pillet L."/>
            <person name="Moustafa A."/>
            <person name="Platzer M."/>
            <person name="Groth M."/>
            <person name="Szafranski K."/>
            <person name="Schliwa M."/>
        </authorList>
    </citation>
    <scope>NUCLEOTIDE SEQUENCE [LARGE SCALE GENOMIC DNA]</scope>
</reference>
<protein>
    <submittedName>
        <fullName evidence="2">Uncharacterized protein</fullName>
    </submittedName>
</protein>
<dbReference type="Proteomes" id="UP000023152">
    <property type="component" value="Unassembled WGS sequence"/>
</dbReference>
<comment type="caution">
    <text evidence="2">The sequence shown here is derived from an EMBL/GenBank/DDBJ whole genome shotgun (WGS) entry which is preliminary data.</text>
</comment>
<organism evidence="2 3">
    <name type="scientific">Reticulomyxa filosa</name>
    <dbReference type="NCBI Taxonomy" id="46433"/>
    <lineage>
        <taxon>Eukaryota</taxon>
        <taxon>Sar</taxon>
        <taxon>Rhizaria</taxon>
        <taxon>Retaria</taxon>
        <taxon>Foraminifera</taxon>
        <taxon>Monothalamids</taxon>
        <taxon>Reticulomyxidae</taxon>
        <taxon>Reticulomyxa</taxon>
    </lineage>
</organism>
<sequence length="514" mass="58555">MILIDALDKFAYLIIFLVFLAVFTRRFTTKKGTAMFLKNIDQRFFLFKMQFSKRNVLCFSLILCLSLVFVGIINVVKPSTDEVCKKNMSKQFEVASEVKELANEIKETIVFSSLQQKQKLQVERILCVNWCLFILQRILILGQVLKENSSEALKAANELTKEILKTPPSGDVNDKNTMLHILNSMFDGCVFYDSTKNISLLDSSSAINDIFAEKPLVLQLENLNGIADNSEKTKEDKQKDVEQISEIKAAIQLKKAHPVLTALQVHNVPKERINIIDTFLGSYCFKYTVIDLEPGAIDKYINDRTEQKLAAEFPMFKDLKVHPLFLRASFDISMFDNKGNKDFSKENSVFEVGPHGLKRKYQQPTGWTRYGLKVLGKYGDDTWLDPFNKNQTNKKKDPGNWWRAYHGTGNAKCENFTPIDAMSSIYKTKFRLAKVHALGPGVYCSPDPNFYCRGSSYIGQTEINLTNGKKKFDFIFQVAVKPGVNTLTPASNDQIWSVQNPDDIRVYGILVREV</sequence>
<name>X6NK03_RETFI</name>
<dbReference type="EMBL" id="ASPP01007729">
    <property type="protein sequence ID" value="ETO26640.1"/>
    <property type="molecule type" value="Genomic_DNA"/>
</dbReference>
<evidence type="ECO:0000256" key="1">
    <source>
        <dbReference type="SAM" id="Phobius"/>
    </source>
</evidence>
<dbReference type="PANTHER" id="PTHR36649:SF28">
    <property type="entry name" value="UBIQUITIN-LIKE DOMAIN-CONTAINING PROTEIN"/>
    <property type="match status" value="1"/>
</dbReference>
<proteinExistence type="predicted"/>
<dbReference type="PANTHER" id="PTHR36649">
    <property type="entry name" value="UBIQUITIN-LIKE DOMAIN-CONTAINING PROTEIN"/>
    <property type="match status" value="1"/>
</dbReference>
<keyword evidence="1" id="KW-0812">Transmembrane</keyword>
<feature type="transmembrane region" description="Helical" evidence="1">
    <location>
        <begin position="12"/>
        <end position="28"/>
    </location>
</feature>
<accession>X6NK03</accession>
<evidence type="ECO:0000313" key="3">
    <source>
        <dbReference type="Proteomes" id="UP000023152"/>
    </source>
</evidence>
<feature type="transmembrane region" description="Helical" evidence="1">
    <location>
        <begin position="56"/>
        <end position="76"/>
    </location>
</feature>
<gene>
    <name evidence="2" type="ORF">RFI_10494</name>
</gene>
<keyword evidence="1" id="KW-1133">Transmembrane helix</keyword>
<dbReference type="OrthoDB" id="428577at2759"/>
<dbReference type="AlphaFoldDB" id="X6NK03"/>